<reference evidence="2" key="1">
    <citation type="submission" date="2017-05" db="EMBL/GenBank/DDBJ databases">
        <authorList>
            <person name="Lin X.B."/>
            <person name="Stothard P."/>
            <person name="Tasseva G."/>
            <person name="Walter J."/>
        </authorList>
    </citation>
    <scope>NUCLEOTIDE SEQUENCE [LARGE SCALE GENOMIC DNA]</scope>
    <source>
        <strain evidence="2">114h</strain>
    </source>
</reference>
<proteinExistence type="predicted"/>
<reference evidence="1 2" key="2">
    <citation type="submission" date="2017-09" db="EMBL/GenBank/DDBJ databases">
        <title>Tripartite evolution among Lactobacillus johnsonii, Lactobacillus taiwanensis, Lactobacillus reuteri and their rodent host.</title>
        <authorList>
            <person name="Wang T."/>
            <person name="Knowles S."/>
            <person name="Cheng C."/>
        </authorList>
    </citation>
    <scope>NUCLEOTIDE SEQUENCE [LARGE SCALE GENOMIC DNA]</scope>
    <source>
        <strain evidence="1 2">114h</strain>
    </source>
</reference>
<dbReference type="InterPro" id="IPR008524">
    <property type="entry name" value="DUF806"/>
</dbReference>
<sequence length="123" mass="14416">MLAILRAQQLMQNMKDSLLDEVYTNNLPIEEVDDTTRSVALITDVRSDLALPGNDDFHAQNKEIEVQIYYKLDGDDPDRFETRLKHLFINNGWVMTDNRGHTVDPETRQLTVTFYFTYFEIEN</sequence>
<dbReference type="AlphaFoldDB" id="A0A256SVC9"/>
<dbReference type="Proteomes" id="UP000215747">
    <property type="component" value="Unassembled WGS sequence"/>
</dbReference>
<evidence type="ECO:0000313" key="1">
    <source>
        <dbReference type="EMBL" id="OYS70343.1"/>
    </source>
</evidence>
<gene>
    <name evidence="1" type="ORF">CBF96_02685</name>
</gene>
<accession>A0A256SVC9</accession>
<evidence type="ECO:0000313" key="2">
    <source>
        <dbReference type="Proteomes" id="UP000215747"/>
    </source>
</evidence>
<evidence type="ECO:0008006" key="3">
    <source>
        <dbReference type="Google" id="ProtNLM"/>
    </source>
</evidence>
<name>A0A256SVC9_LIMRT</name>
<comment type="caution">
    <text evidence="1">The sequence shown here is derived from an EMBL/GenBank/DDBJ whole genome shotgun (WGS) entry which is preliminary data.</text>
</comment>
<dbReference type="EMBL" id="NGPL01000017">
    <property type="protein sequence ID" value="OYS70343.1"/>
    <property type="molecule type" value="Genomic_DNA"/>
</dbReference>
<organism evidence="1 2">
    <name type="scientific">Limosilactobacillus reuteri</name>
    <name type="common">Lactobacillus reuteri</name>
    <dbReference type="NCBI Taxonomy" id="1598"/>
    <lineage>
        <taxon>Bacteria</taxon>
        <taxon>Bacillati</taxon>
        <taxon>Bacillota</taxon>
        <taxon>Bacilli</taxon>
        <taxon>Lactobacillales</taxon>
        <taxon>Lactobacillaceae</taxon>
        <taxon>Limosilactobacillus</taxon>
    </lineage>
</organism>
<dbReference type="Pfam" id="PF05657">
    <property type="entry name" value="DUF806"/>
    <property type="match status" value="1"/>
</dbReference>
<protein>
    <recommendedName>
        <fullName evidence="3">DUF806 family protein</fullName>
    </recommendedName>
</protein>
<dbReference type="RefSeq" id="WP_094536769.1">
    <property type="nucleotide sequence ID" value="NZ_NGPL01000017.1"/>
</dbReference>